<reference evidence="3 4" key="1">
    <citation type="journal article" date="2014" name="Int. J. Syst. Evol. Microbiol.">
        <title>Complete genome sequence of Corynebacterium casei LMG S-19264T (=DSM 44701T), isolated from a smear-ripened cheese.</title>
        <authorList>
            <consortium name="US DOE Joint Genome Institute (JGI-PGF)"/>
            <person name="Walter F."/>
            <person name="Albersmeier A."/>
            <person name="Kalinowski J."/>
            <person name="Ruckert C."/>
        </authorList>
    </citation>
    <scope>NUCLEOTIDE SEQUENCE [LARGE SCALE GENOMIC DNA]</scope>
    <source>
        <strain evidence="3 4">IBRC-M 10912</strain>
    </source>
</reference>
<dbReference type="CDD" id="cd03443">
    <property type="entry name" value="PaaI_thioesterase"/>
    <property type="match status" value="1"/>
</dbReference>
<gene>
    <name evidence="3" type="ORF">ACFOZ7_03710</name>
</gene>
<dbReference type="PANTHER" id="PTHR43240">
    <property type="entry name" value="1,4-DIHYDROXY-2-NAPHTHOYL-COA THIOESTERASE 1"/>
    <property type="match status" value="1"/>
</dbReference>
<evidence type="ECO:0000313" key="3">
    <source>
        <dbReference type="EMBL" id="MFC4246103.1"/>
    </source>
</evidence>
<keyword evidence="1 3" id="KW-0378">Hydrolase</keyword>
<evidence type="ECO:0000313" key="4">
    <source>
        <dbReference type="Proteomes" id="UP001595821"/>
    </source>
</evidence>
<comment type="caution">
    <text evidence="3">The sequence shown here is derived from an EMBL/GenBank/DDBJ whole genome shotgun (WGS) entry which is preliminary data.</text>
</comment>
<dbReference type="EC" id="3.1.2.-" evidence="3"/>
<dbReference type="AlphaFoldDB" id="A0ABD5NVW9"/>
<dbReference type="PANTHER" id="PTHR43240:SF20">
    <property type="entry name" value="MEDIUM_LONG-CHAIN ACYL-COA THIOESTERASE YIGI"/>
    <property type="match status" value="1"/>
</dbReference>
<dbReference type="RefSeq" id="WP_246974047.1">
    <property type="nucleotide sequence ID" value="NZ_CP095397.1"/>
</dbReference>
<protein>
    <submittedName>
        <fullName evidence="3">PaaI family thioesterase</fullName>
        <ecNumber evidence="3">3.1.2.-</ecNumber>
    </submittedName>
</protein>
<organism evidence="3 4">
    <name type="scientific">Natribaculum luteum</name>
    <dbReference type="NCBI Taxonomy" id="1586232"/>
    <lineage>
        <taxon>Archaea</taxon>
        <taxon>Methanobacteriati</taxon>
        <taxon>Methanobacteriota</taxon>
        <taxon>Stenosarchaea group</taxon>
        <taxon>Halobacteria</taxon>
        <taxon>Halobacteriales</taxon>
        <taxon>Natrialbaceae</taxon>
        <taxon>Natribaculum</taxon>
    </lineage>
</organism>
<feature type="domain" description="Thioesterase" evidence="2">
    <location>
        <begin position="61"/>
        <end position="131"/>
    </location>
</feature>
<evidence type="ECO:0000256" key="1">
    <source>
        <dbReference type="ARBA" id="ARBA00022801"/>
    </source>
</evidence>
<accession>A0ABD5NVW9</accession>
<dbReference type="Pfam" id="PF03061">
    <property type="entry name" value="4HBT"/>
    <property type="match status" value="1"/>
</dbReference>
<evidence type="ECO:0000259" key="2">
    <source>
        <dbReference type="Pfam" id="PF03061"/>
    </source>
</evidence>
<dbReference type="Gene3D" id="3.10.129.10">
    <property type="entry name" value="Hotdog Thioesterase"/>
    <property type="match status" value="1"/>
</dbReference>
<proteinExistence type="predicted"/>
<dbReference type="NCBIfam" id="TIGR00369">
    <property type="entry name" value="unchar_dom_1"/>
    <property type="match status" value="1"/>
</dbReference>
<name>A0ABD5NVW9_9EURY</name>
<dbReference type="Proteomes" id="UP001595821">
    <property type="component" value="Unassembled WGS sequence"/>
</dbReference>
<sequence>MTDEFDGLETFLQEYIDDYHEFLSWLGATVDDVDQGTMTMTVPYDEKLTNVRPTADGTPDIHGGVAATLVDTVGGLALRTELEEPFAAGVATINLNVNYLRPATGDLTATATVIRAGSSVGVSEVVVESPTPDDGPKEVAIGQGAYRLFRED</sequence>
<dbReference type="GeneID" id="71853658"/>
<dbReference type="InterPro" id="IPR003736">
    <property type="entry name" value="PAAI_dom"/>
</dbReference>
<dbReference type="InterPro" id="IPR006683">
    <property type="entry name" value="Thioestr_dom"/>
</dbReference>
<dbReference type="GO" id="GO:0016787">
    <property type="term" value="F:hydrolase activity"/>
    <property type="evidence" value="ECO:0007669"/>
    <property type="project" value="UniProtKB-KW"/>
</dbReference>
<dbReference type="SUPFAM" id="SSF54637">
    <property type="entry name" value="Thioesterase/thiol ester dehydrase-isomerase"/>
    <property type="match status" value="1"/>
</dbReference>
<dbReference type="InterPro" id="IPR029069">
    <property type="entry name" value="HotDog_dom_sf"/>
</dbReference>
<dbReference type="EMBL" id="JBHSDJ010000011">
    <property type="protein sequence ID" value="MFC4246103.1"/>
    <property type="molecule type" value="Genomic_DNA"/>
</dbReference>